<sequence length="57" mass="6371">MRILHYPQDRAAIEDRLDFCDTEPVKVVAQDGTEVVLLSFARYQQLLAVEADGLPPG</sequence>
<evidence type="ECO:0000313" key="2">
    <source>
        <dbReference type="Proteomes" id="UP001385892"/>
    </source>
</evidence>
<dbReference type="RefSeq" id="WP_340341610.1">
    <property type="nucleotide sequence ID" value="NZ_JBBKZT010000003.1"/>
</dbReference>
<protein>
    <recommendedName>
        <fullName evidence="3">Type II toxin-antitoxin system Phd/YefM family antitoxin</fullName>
    </recommendedName>
</protein>
<organism evidence="1 2">
    <name type="scientific">Variovorax rhizosphaerae</name>
    <dbReference type="NCBI Taxonomy" id="1836200"/>
    <lineage>
        <taxon>Bacteria</taxon>
        <taxon>Pseudomonadati</taxon>
        <taxon>Pseudomonadota</taxon>
        <taxon>Betaproteobacteria</taxon>
        <taxon>Burkholderiales</taxon>
        <taxon>Comamonadaceae</taxon>
        <taxon>Variovorax</taxon>
    </lineage>
</organism>
<dbReference type="EMBL" id="JBBKZT010000003">
    <property type="protein sequence ID" value="MEJ8846451.1"/>
    <property type="molecule type" value="Genomic_DNA"/>
</dbReference>
<accession>A0ABU8WG52</accession>
<gene>
    <name evidence="1" type="ORF">WKW82_07315</name>
</gene>
<evidence type="ECO:0008006" key="3">
    <source>
        <dbReference type="Google" id="ProtNLM"/>
    </source>
</evidence>
<name>A0ABU8WG52_9BURK</name>
<keyword evidence="2" id="KW-1185">Reference proteome</keyword>
<reference evidence="1 2" key="1">
    <citation type="submission" date="2024-03" db="EMBL/GenBank/DDBJ databases">
        <title>Novel species of the genus Variovorax.</title>
        <authorList>
            <person name="Liu Q."/>
            <person name="Xin Y.-H."/>
        </authorList>
    </citation>
    <scope>NUCLEOTIDE SEQUENCE [LARGE SCALE GENOMIC DNA]</scope>
    <source>
        <strain evidence="1 2">KACC 18900</strain>
    </source>
</reference>
<evidence type="ECO:0000313" key="1">
    <source>
        <dbReference type="EMBL" id="MEJ8846451.1"/>
    </source>
</evidence>
<comment type="caution">
    <text evidence="1">The sequence shown here is derived from an EMBL/GenBank/DDBJ whole genome shotgun (WGS) entry which is preliminary data.</text>
</comment>
<dbReference type="Proteomes" id="UP001385892">
    <property type="component" value="Unassembled WGS sequence"/>
</dbReference>
<proteinExistence type="predicted"/>